<dbReference type="AlphaFoldDB" id="A0A0V0HYM8"/>
<accession>A0A0V0HYM8</accession>
<dbReference type="InterPro" id="IPR000477">
    <property type="entry name" value="RT_dom"/>
</dbReference>
<dbReference type="SUPFAM" id="SSF56672">
    <property type="entry name" value="DNA/RNA polymerases"/>
    <property type="match status" value="1"/>
</dbReference>
<dbReference type="PROSITE" id="PS50878">
    <property type="entry name" value="RT_POL"/>
    <property type="match status" value="1"/>
</dbReference>
<dbReference type="PANTHER" id="PTHR31635:SF196">
    <property type="entry name" value="REVERSE TRANSCRIPTASE DOMAIN-CONTAINING PROTEIN-RELATED"/>
    <property type="match status" value="1"/>
</dbReference>
<name>A0A0V0HYM8_SOLCH</name>
<dbReference type="PANTHER" id="PTHR31635">
    <property type="entry name" value="REVERSE TRANSCRIPTASE DOMAIN-CONTAINING PROTEIN-RELATED"/>
    <property type="match status" value="1"/>
</dbReference>
<evidence type="ECO:0000259" key="1">
    <source>
        <dbReference type="PROSITE" id="PS50878"/>
    </source>
</evidence>
<dbReference type="InterPro" id="IPR043502">
    <property type="entry name" value="DNA/RNA_pol_sf"/>
</dbReference>
<reference evidence="2" key="1">
    <citation type="submission" date="2015-12" db="EMBL/GenBank/DDBJ databases">
        <title>Gene expression during late stages of embryo sac development: a critical building block for successful pollen-pistil interactions.</title>
        <authorList>
            <person name="Liu Y."/>
            <person name="Joly V."/>
            <person name="Sabar M."/>
            <person name="Matton D.P."/>
        </authorList>
    </citation>
    <scope>NUCLEOTIDE SEQUENCE</scope>
</reference>
<evidence type="ECO:0000313" key="2">
    <source>
        <dbReference type="EMBL" id="JAP25224.1"/>
    </source>
</evidence>
<dbReference type="Pfam" id="PF00078">
    <property type="entry name" value="RVT_1"/>
    <property type="match status" value="1"/>
</dbReference>
<protein>
    <submittedName>
        <fullName evidence="2">Putative ovule protein</fullName>
    </submittedName>
</protein>
<feature type="domain" description="Reverse transcriptase" evidence="1">
    <location>
        <begin position="1"/>
        <end position="183"/>
    </location>
</feature>
<organism evidence="2">
    <name type="scientific">Solanum chacoense</name>
    <name type="common">Chaco potato</name>
    <dbReference type="NCBI Taxonomy" id="4108"/>
    <lineage>
        <taxon>Eukaryota</taxon>
        <taxon>Viridiplantae</taxon>
        <taxon>Streptophyta</taxon>
        <taxon>Embryophyta</taxon>
        <taxon>Tracheophyta</taxon>
        <taxon>Spermatophyta</taxon>
        <taxon>Magnoliopsida</taxon>
        <taxon>eudicotyledons</taxon>
        <taxon>Gunneridae</taxon>
        <taxon>Pentapetalae</taxon>
        <taxon>asterids</taxon>
        <taxon>lamiids</taxon>
        <taxon>Solanales</taxon>
        <taxon>Solanaceae</taxon>
        <taxon>Solanoideae</taxon>
        <taxon>Solaneae</taxon>
        <taxon>Solanum</taxon>
    </lineage>
</organism>
<proteinExistence type="predicted"/>
<dbReference type="EMBL" id="GEDG01013521">
    <property type="protein sequence ID" value="JAP25224.1"/>
    <property type="molecule type" value="Transcribed_RNA"/>
</dbReference>
<sequence length="185" mass="20823">MLLKIDLEKAFDRLEWSFIKQSFTILDFPRNITDLIMSCVSTSSISILVNGRPTNYFLPTRGIRQGDPLSPYIFIICMESLSRLINYAIEEHQPVKIGRICTPISHLLFADDIILLAKADAENATTIIHIFNTLSNQSGQNINFNKSSIIFSANVNQEERNNLSSALNISQKDKVGKYLGLPPSF</sequence>